<keyword evidence="6 10" id="KW-1133">Transmembrane helix</keyword>
<name>A0ABT0KZ21_9GAMM</name>
<evidence type="ECO:0000259" key="11">
    <source>
        <dbReference type="SMART" id="SM00014"/>
    </source>
</evidence>
<protein>
    <recommendedName>
        <fullName evidence="2">undecaprenyl-diphosphate phosphatase</fullName>
        <ecNumber evidence="2">3.6.1.27</ecNumber>
    </recommendedName>
    <alternativeName>
        <fullName evidence="8">Undecaprenyl pyrophosphate phosphatase</fullName>
    </alternativeName>
</protein>
<feature type="transmembrane region" description="Helical" evidence="10">
    <location>
        <begin position="119"/>
        <end position="143"/>
    </location>
</feature>
<reference evidence="12 13" key="1">
    <citation type="submission" date="2022-01" db="EMBL/GenBank/DDBJ databases">
        <title>Whole genome-based taxonomy of the Shewanellaceae.</title>
        <authorList>
            <person name="Martin-Rodriguez A.J."/>
        </authorList>
    </citation>
    <scope>NUCLEOTIDE SEQUENCE [LARGE SCALE GENOMIC DNA]</scope>
    <source>
        <strain evidence="12 13">JCM 17801</strain>
    </source>
</reference>
<evidence type="ECO:0000256" key="3">
    <source>
        <dbReference type="ARBA" id="ARBA00022475"/>
    </source>
</evidence>
<evidence type="ECO:0000256" key="6">
    <source>
        <dbReference type="ARBA" id="ARBA00022989"/>
    </source>
</evidence>
<evidence type="ECO:0000256" key="8">
    <source>
        <dbReference type="ARBA" id="ARBA00032707"/>
    </source>
</evidence>
<comment type="caution">
    <text evidence="12">The sequence shown here is derived from an EMBL/GenBank/DDBJ whole genome shotgun (WGS) entry which is preliminary data.</text>
</comment>
<keyword evidence="13" id="KW-1185">Reference proteome</keyword>
<dbReference type="EC" id="3.6.1.27" evidence="2"/>
<proteinExistence type="predicted"/>
<dbReference type="Gene3D" id="1.20.144.10">
    <property type="entry name" value="Phosphatidic acid phosphatase type 2/haloperoxidase"/>
    <property type="match status" value="1"/>
</dbReference>
<feature type="domain" description="Phosphatidic acid phosphatase type 2/haloperoxidase" evidence="11">
    <location>
        <begin position="70"/>
        <end position="176"/>
    </location>
</feature>
<dbReference type="Proteomes" id="UP001203212">
    <property type="component" value="Unassembled WGS sequence"/>
</dbReference>
<dbReference type="PANTHER" id="PTHR14969:SF62">
    <property type="entry name" value="DECAPRENYLPHOSPHORYL-5-PHOSPHORIBOSE PHOSPHATASE RV3807C-RELATED"/>
    <property type="match status" value="1"/>
</dbReference>
<dbReference type="RefSeq" id="WP_229778188.1">
    <property type="nucleotide sequence ID" value="NZ_BMOT01000002.1"/>
</dbReference>
<keyword evidence="5" id="KW-0378">Hydrolase</keyword>
<evidence type="ECO:0000313" key="12">
    <source>
        <dbReference type="EMBL" id="MCL1116500.1"/>
    </source>
</evidence>
<gene>
    <name evidence="12" type="ORF">L2689_04480</name>
</gene>
<organism evidence="12 13">
    <name type="scientific">Shewanella aestuarii</name>
    <dbReference type="NCBI Taxonomy" id="1028752"/>
    <lineage>
        <taxon>Bacteria</taxon>
        <taxon>Pseudomonadati</taxon>
        <taxon>Pseudomonadota</taxon>
        <taxon>Gammaproteobacteria</taxon>
        <taxon>Alteromonadales</taxon>
        <taxon>Shewanellaceae</taxon>
        <taxon>Shewanella</taxon>
    </lineage>
</organism>
<dbReference type="InterPro" id="IPR000326">
    <property type="entry name" value="PAP2/HPO"/>
</dbReference>
<evidence type="ECO:0000256" key="1">
    <source>
        <dbReference type="ARBA" id="ARBA00004651"/>
    </source>
</evidence>
<evidence type="ECO:0000256" key="7">
    <source>
        <dbReference type="ARBA" id="ARBA00023136"/>
    </source>
</evidence>
<evidence type="ECO:0000256" key="9">
    <source>
        <dbReference type="ARBA" id="ARBA00047594"/>
    </source>
</evidence>
<evidence type="ECO:0000256" key="2">
    <source>
        <dbReference type="ARBA" id="ARBA00012374"/>
    </source>
</evidence>
<dbReference type="PANTHER" id="PTHR14969">
    <property type="entry name" value="SPHINGOSINE-1-PHOSPHATE PHOSPHOHYDROLASE"/>
    <property type="match status" value="1"/>
</dbReference>
<dbReference type="EMBL" id="JAKILK010000002">
    <property type="protein sequence ID" value="MCL1116500.1"/>
    <property type="molecule type" value="Genomic_DNA"/>
</dbReference>
<evidence type="ECO:0000256" key="10">
    <source>
        <dbReference type="SAM" id="Phobius"/>
    </source>
</evidence>
<dbReference type="SMART" id="SM00014">
    <property type="entry name" value="acidPPc"/>
    <property type="match status" value="1"/>
</dbReference>
<evidence type="ECO:0000313" key="13">
    <source>
        <dbReference type="Proteomes" id="UP001203212"/>
    </source>
</evidence>
<dbReference type="InterPro" id="IPR036938">
    <property type="entry name" value="PAP2/HPO_sf"/>
</dbReference>
<accession>A0ABT0KZ21</accession>
<feature type="transmembrane region" description="Helical" evidence="10">
    <location>
        <begin position="155"/>
        <end position="175"/>
    </location>
</feature>
<evidence type="ECO:0000256" key="5">
    <source>
        <dbReference type="ARBA" id="ARBA00022801"/>
    </source>
</evidence>
<dbReference type="Pfam" id="PF01569">
    <property type="entry name" value="PAP2"/>
    <property type="match status" value="1"/>
</dbReference>
<sequence>MSAWSATGVAMNLISKVDQYLFYSIIDFTRKQQLSTAALKASSTGDGHWYVYLSVTVLLMHGQGQHFFNLLLLGFIIELPLYLVFKNAIRRQRPCYALVDFNCHFEPSDKFSLPSGHTAGAFVVASVIHICFPVLAPLAYLWALTVGLSRIALGVHYPLDIVAGMGLGMGSVMLAQRIV</sequence>
<keyword evidence="7 10" id="KW-0472">Membrane</keyword>
<dbReference type="SUPFAM" id="SSF48317">
    <property type="entry name" value="Acid phosphatase/Vanadium-dependent haloperoxidase"/>
    <property type="match status" value="1"/>
</dbReference>
<keyword evidence="4 10" id="KW-0812">Transmembrane</keyword>
<comment type="subcellular location">
    <subcellularLocation>
        <location evidence="1">Cell membrane</location>
        <topology evidence="1">Multi-pass membrane protein</topology>
    </subcellularLocation>
</comment>
<keyword evidence="3" id="KW-1003">Cell membrane</keyword>
<comment type="catalytic activity">
    <reaction evidence="9">
        <text>di-trans,octa-cis-undecaprenyl diphosphate + H2O = di-trans,octa-cis-undecaprenyl phosphate + phosphate + H(+)</text>
        <dbReference type="Rhea" id="RHEA:28094"/>
        <dbReference type="ChEBI" id="CHEBI:15377"/>
        <dbReference type="ChEBI" id="CHEBI:15378"/>
        <dbReference type="ChEBI" id="CHEBI:43474"/>
        <dbReference type="ChEBI" id="CHEBI:58405"/>
        <dbReference type="ChEBI" id="CHEBI:60392"/>
        <dbReference type="EC" id="3.6.1.27"/>
    </reaction>
</comment>
<evidence type="ECO:0000256" key="4">
    <source>
        <dbReference type="ARBA" id="ARBA00022692"/>
    </source>
</evidence>
<feature type="transmembrane region" description="Helical" evidence="10">
    <location>
        <begin position="67"/>
        <end position="85"/>
    </location>
</feature>